<dbReference type="AlphaFoldDB" id="A0AAD3NLN6"/>
<keyword evidence="1" id="KW-0560">Oxidoreductase</keyword>
<evidence type="ECO:0000256" key="1">
    <source>
        <dbReference type="RuleBase" id="RU367064"/>
    </source>
</evidence>
<comment type="cofactor">
    <cofactor evidence="1">
        <name>Zn(2+)</name>
        <dbReference type="ChEBI" id="CHEBI:29105"/>
    </cofactor>
    <text evidence="1">The zinc ions have a structural role.</text>
</comment>
<dbReference type="GO" id="GO:0008270">
    <property type="term" value="F:zinc ion binding"/>
    <property type="evidence" value="ECO:0007669"/>
    <property type="project" value="UniProtKB-UniRule"/>
</dbReference>
<dbReference type="EC" id="1.14.11.80" evidence="1"/>
<comment type="catalytic activity">
    <reaction evidence="1">
        <text>a 5-hydroxymethyl-2'-deoxycytidine in DNA + 2-oxoglutarate + O2 = a 5-formyl-2'-deoxycytidine in DNA + succinate + CO2 + H2O</text>
        <dbReference type="Rhea" id="RHEA:53828"/>
        <dbReference type="Rhea" id="RHEA-COMP:13315"/>
        <dbReference type="Rhea" id="RHEA-COMP:13656"/>
        <dbReference type="ChEBI" id="CHEBI:15377"/>
        <dbReference type="ChEBI" id="CHEBI:15379"/>
        <dbReference type="ChEBI" id="CHEBI:16526"/>
        <dbReference type="ChEBI" id="CHEBI:16810"/>
        <dbReference type="ChEBI" id="CHEBI:30031"/>
        <dbReference type="ChEBI" id="CHEBI:136731"/>
        <dbReference type="ChEBI" id="CHEBI:137731"/>
        <dbReference type="EC" id="1.14.11.80"/>
    </reaction>
</comment>
<protein>
    <recommendedName>
        <fullName evidence="1">Methylcytosine dioxygenase TET</fullName>
        <ecNumber evidence="1">1.14.11.80</ecNumber>
    </recommendedName>
</protein>
<dbReference type="GO" id="GO:0030099">
    <property type="term" value="P:myeloid cell differentiation"/>
    <property type="evidence" value="ECO:0007669"/>
    <property type="project" value="TreeGrafter"/>
</dbReference>
<evidence type="ECO:0000313" key="3">
    <source>
        <dbReference type="EMBL" id="GLD74663.1"/>
    </source>
</evidence>
<comment type="catalytic activity">
    <reaction evidence="1">
        <text>a 5-methyl-2'-deoxycytidine in DNA + 2-oxoglutarate + O2 = a 5-hydroxymethyl-2'-deoxycytidine in DNA + succinate + CO2</text>
        <dbReference type="Rhea" id="RHEA:52636"/>
        <dbReference type="Rhea" id="RHEA-COMP:11370"/>
        <dbReference type="Rhea" id="RHEA-COMP:13315"/>
        <dbReference type="ChEBI" id="CHEBI:15379"/>
        <dbReference type="ChEBI" id="CHEBI:16526"/>
        <dbReference type="ChEBI" id="CHEBI:16810"/>
        <dbReference type="ChEBI" id="CHEBI:30031"/>
        <dbReference type="ChEBI" id="CHEBI:85454"/>
        <dbReference type="ChEBI" id="CHEBI:136731"/>
        <dbReference type="EC" id="1.14.11.80"/>
    </reaction>
</comment>
<feature type="region of interest" description="Disordered" evidence="2">
    <location>
        <begin position="1"/>
        <end position="70"/>
    </location>
</feature>
<sequence>MGMPGPQMLSSQLSGGCLNPETQSGLGLPNGSLMGSGIKQEPGTPQTPTTPQKPEMWSDNEHNFLDPDIGGVAVAPSHGSVLIECAETGAPRLNAP</sequence>
<accession>A0AAD3NLN6</accession>
<keyword evidence="1" id="KW-0479">Metal-binding</keyword>
<keyword evidence="1 3" id="KW-0223">Dioxygenase</keyword>
<organism evidence="3 4">
    <name type="scientific">Lates japonicus</name>
    <name type="common">Japanese lates</name>
    <dbReference type="NCBI Taxonomy" id="270547"/>
    <lineage>
        <taxon>Eukaryota</taxon>
        <taxon>Metazoa</taxon>
        <taxon>Chordata</taxon>
        <taxon>Craniata</taxon>
        <taxon>Vertebrata</taxon>
        <taxon>Euteleostomi</taxon>
        <taxon>Actinopterygii</taxon>
        <taxon>Neopterygii</taxon>
        <taxon>Teleostei</taxon>
        <taxon>Neoteleostei</taxon>
        <taxon>Acanthomorphata</taxon>
        <taxon>Carangaria</taxon>
        <taxon>Carangaria incertae sedis</taxon>
        <taxon>Centropomidae</taxon>
        <taxon>Lates</taxon>
    </lineage>
</organism>
<dbReference type="PANTHER" id="PTHR23358">
    <property type="entry name" value="METHYLCYTOSINE DIOXYGENASE TET"/>
    <property type="match status" value="1"/>
</dbReference>
<dbReference type="GO" id="GO:0070579">
    <property type="term" value="F:DNA 5-methylcytosine dioxygenase activity"/>
    <property type="evidence" value="ECO:0007669"/>
    <property type="project" value="UniProtKB-UniRule"/>
</dbReference>
<dbReference type="EMBL" id="BRZM01002401">
    <property type="protein sequence ID" value="GLD74663.1"/>
    <property type="molecule type" value="Genomic_DNA"/>
</dbReference>
<comment type="caution">
    <text evidence="3">The sequence shown here is derived from an EMBL/GenBank/DDBJ whole genome shotgun (WGS) entry which is preliminary data.</text>
</comment>
<gene>
    <name evidence="3" type="ORF">AKAME5_002599500</name>
</gene>
<dbReference type="GO" id="GO:0045944">
    <property type="term" value="P:positive regulation of transcription by RNA polymerase II"/>
    <property type="evidence" value="ECO:0007669"/>
    <property type="project" value="TreeGrafter"/>
</dbReference>
<feature type="compositionally biased region" description="Low complexity" evidence="2">
    <location>
        <begin position="39"/>
        <end position="55"/>
    </location>
</feature>
<keyword evidence="1" id="KW-0862">Zinc</keyword>
<keyword evidence="1" id="KW-0408">Iron</keyword>
<comment type="function">
    <text evidence="1">Dioxygenase that catalyzes the conversion of the modified genomic base 5-methylcytosine (5mC) into 5-hydroxymethylcytosine (5hmC) and plays a key role in epigenetic chromatin reprogramming during embryonic development.</text>
</comment>
<feature type="compositionally biased region" description="Polar residues" evidence="2">
    <location>
        <begin position="8"/>
        <end position="25"/>
    </location>
</feature>
<dbReference type="GO" id="GO:0141166">
    <property type="term" value="P:chromosomal 5-methylcytosine DNA demethylation pathway"/>
    <property type="evidence" value="ECO:0007669"/>
    <property type="project" value="UniProtKB-UniRule"/>
</dbReference>
<reference evidence="3" key="1">
    <citation type="submission" date="2022-08" db="EMBL/GenBank/DDBJ databases">
        <title>Genome sequencing of akame (Lates japonicus).</title>
        <authorList>
            <person name="Hashiguchi Y."/>
            <person name="Takahashi H."/>
        </authorList>
    </citation>
    <scope>NUCLEOTIDE SEQUENCE</scope>
    <source>
        <strain evidence="3">Kochi</strain>
    </source>
</reference>
<evidence type="ECO:0000256" key="2">
    <source>
        <dbReference type="SAM" id="MobiDB-lite"/>
    </source>
</evidence>
<name>A0AAD3NLN6_LATJO</name>
<evidence type="ECO:0000313" key="4">
    <source>
        <dbReference type="Proteomes" id="UP001279410"/>
    </source>
</evidence>
<dbReference type="InterPro" id="IPR040175">
    <property type="entry name" value="TET1/2/3"/>
</dbReference>
<dbReference type="PANTHER" id="PTHR23358:SF3">
    <property type="entry name" value="METHYLCYTOSINE DIOXYGENASE TET2"/>
    <property type="match status" value="1"/>
</dbReference>
<dbReference type="GO" id="GO:0005634">
    <property type="term" value="C:nucleus"/>
    <property type="evidence" value="ECO:0007669"/>
    <property type="project" value="UniProtKB-UniRule"/>
</dbReference>
<comment type="similarity">
    <text evidence="1">Belongs to the TET family.</text>
</comment>
<dbReference type="Proteomes" id="UP001279410">
    <property type="component" value="Unassembled WGS sequence"/>
</dbReference>
<keyword evidence="4" id="KW-1185">Reference proteome</keyword>
<proteinExistence type="inferred from homology"/>
<comment type="catalytic activity">
    <reaction evidence="1">
        <text>a 5-formyl-2'-deoxycytidine in DNA + 2-oxoglutarate + O2 = a 5-carboxyl-2'-deoxycytidine in DNA + succinate + CO2 + H(+)</text>
        <dbReference type="Rhea" id="RHEA:53832"/>
        <dbReference type="Rhea" id="RHEA-COMP:13656"/>
        <dbReference type="Rhea" id="RHEA-COMP:13657"/>
        <dbReference type="ChEBI" id="CHEBI:15378"/>
        <dbReference type="ChEBI" id="CHEBI:15379"/>
        <dbReference type="ChEBI" id="CHEBI:16526"/>
        <dbReference type="ChEBI" id="CHEBI:16810"/>
        <dbReference type="ChEBI" id="CHEBI:30031"/>
        <dbReference type="ChEBI" id="CHEBI:137731"/>
        <dbReference type="ChEBI" id="CHEBI:137732"/>
        <dbReference type="EC" id="1.14.11.80"/>
    </reaction>
</comment>
<dbReference type="GO" id="GO:0040029">
    <property type="term" value="P:epigenetic regulation of gene expression"/>
    <property type="evidence" value="ECO:0007669"/>
    <property type="project" value="InterPro"/>
</dbReference>
<comment type="cofactor">
    <cofactor evidence="1">
        <name>Fe(2+)</name>
        <dbReference type="ChEBI" id="CHEBI:29033"/>
    </cofactor>
    <text evidence="1">Binds 1 Fe(2+) ion per subunit.</text>
</comment>